<dbReference type="RefSeq" id="WP_182666782.1">
    <property type="nucleotide sequence ID" value="NZ_VKHS01000823.1"/>
</dbReference>
<sequence length="609" mass="64930">MLHNSPKIGHSSHVAILEARPDLVEALTALRERVAAARFPLPLPGAERARRSRAELLAQLDGYLVPRVREPDAPLLAVIGGSTGAGKSTLVNSLVGRRVSEAGVLRPTTRTPVLVCHPDDHHWFAGPRVLPQFGRVWMPRQEDDEQVPVSPPSHAEDGRPALAVETTRSLPPGLALLDPPDIDSLIARNRDMAADLICAADVWVLVTTAARYADAVPWNLLRSARDARVVLATVLARVPHQHAPEISRHYAALLERAGLGSVPRFTVPELPESARGGYGVLPASAVAPLREWLAARARDPAARAVAASGTAIGTLRALRPRVGALAAAASAQAAAAGRLDRELHAAHREAAERVRARLDAGDLLTGQARAHWLAFPDDSSSDEVIDSLIDGLTGLLAEAVVAADERTAVAWRAEPAAPSRETEPFPAVRDRLGVAVRRLRRRLEEMADEEAAAALAGGPLRVAARRRPASAGQDRPPCNAGESAALLTVALLGGRDSRPAAEALAALIGPARAASLRRRAGELLAQCVRRTIEEERDRCGAALHRLAVTPDHQVELIGALSTVLRRSLATVLARVPHQHAPEISRHYAALLERAGLGSVPRFTVPELPE</sequence>
<protein>
    <recommendedName>
        <fullName evidence="1">Dynamin N-terminal domain-containing protein</fullName>
    </recommendedName>
</protein>
<evidence type="ECO:0000259" key="1">
    <source>
        <dbReference type="Pfam" id="PF00350"/>
    </source>
</evidence>
<dbReference type="GO" id="GO:0000028">
    <property type="term" value="P:ribosomal small subunit assembly"/>
    <property type="evidence" value="ECO:0007669"/>
    <property type="project" value="TreeGrafter"/>
</dbReference>
<gene>
    <name evidence="2" type="ORF">FOE67_22750</name>
</gene>
<dbReference type="GO" id="GO:0005525">
    <property type="term" value="F:GTP binding"/>
    <property type="evidence" value="ECO:0007669"/>
    <property type="project" value="InterPro"/>
</dbReference>
<evidence type="ECO:0000313" key="2">
    <source>
        <dbReference type="EMBL" id="MBB0232239.1"/>
    </source>
</evidence>
<dbReference type="SUPFAM" id="SSF52540">
    <property type="entry name" value="P-loop containing nucleoside triphosphate hydrolases"/>
    <property type="match status" value="1"/>
</dbReference>
<accession>A0A7W3XYQ1</accession>
<dbReference type="EMBL" id="VKHS01000823">
    <property type="protein sequence ID" value="MBB0232239.1"/>
    <property type="molecule type" value="Genomic_DNA"/>
</dbReference>
<dbReference type="InterPro" id="IPR027417">
    <property type="entry name" value="P-loop_NTPase"/>
</dbReference>
<dbReference type="InterPro" id="IPR045063">
    <property type="entry name" value="Dynamin_N"/>
</dbReference>
<dbReference type="GO" id="GO:0019843">
    <property type="term" value="F:rRNA binding"/>
    <property type="evidence" value="ECO:0007669"/>
    <property type="project" value="TreeGrafter"/>
</dbReference>
<reference evidence="3" key="1">
    <citation type="submission" date="2019-10" db="EMBL/GenBank/DDBJ databases">
        <title>Streptomyces sp. nov., a novel actinobacterium isolated from alkaline environment.</title>
        <authorList>
            <person name="Golinska P."/>
        </authorList>
    </citation>
    <scope>NUCLEOTIDE SEQUENCE [LARGE SCALE GENOMIC DNA]</scope>
    <source>
        <strain evidence="3">DSM 42108</strain>
    </source>
</reference>
<dbReference type="GO" id="GO:0043024">
    <property type="term" value="F:ribosomal small subunit binding"/>
    <property type="evidence" value="ECO:0007669"/>
    <property type="project" value="TreeGrafter"/>
</dbReference>
<dbReference type="InterPro" id="IPR005662">
    <property type="entry name" value="GTPase_Era-like"/>
</dbReference>
<dbReference type="PANTHER" id="PTHR42698">
    <property type="entry name" value="GTPASE ERA"/>
    <property type="match status" value="1"/>
</dbReference>
<comment type="caution">
    <text evidence="2">The sequence shown here is derived from an EMBL/GenBank/DDBJ whole genome shotgun (WGS) entry which is preliminary data.</text>
</comment>
<dbReference type="PANTHER" id="PTHR42698:SF1">
    <property type="entry name" value="GTPASE ERA, MITOCHONDRIAL"/>
    <property type="match status" value="1"/>
</dbReference>
<keyword evidence="3" id="KW-1185">Reference proteome</keyword>
<dbReference type="Proteomes" id="UP000530234">
    <property type="component" value="Unassembled WGS sequence"/>
</dbReference>
<dbReference type="Gene3D" id="3.40.50.300">
    <property type="entry name" value="P-loop containing nucleotide triphosphate hydrolases"/>
    <property type="match status" value="1"/>
</dbReference>
<evidence type="ECO:0000313" key="3">
    <source>
        <dbReference type="Proteomes" id="UP000530234"/>
    </source>
</evidence>
<dbReference type="CDD" id="cd00882">
    <property type="entry name" value="Ras_like_GTPase"/>
    <property type="match status" value="1"/>
</dbReference>
<name>A0A7W3XYQ1_9ACTN</name>
<feature type="non-terminal residue" evidence="2">
    <location>
        <position position="609"/>
    </location>
</feature>
<dbReference type="GO" id="GO:0005829">
    <property type="term" value="C:cytosol"/>
    <property type="evidence" value="ECO:0007669"/>
    <property type="project" value="TreeGrafter"/>
</dbReference>
<organism evidence="2 3">
    <name type="scientific">Streptomyces calidiresistens</name>
    <dbReference type="NCBI Taxonomy" id="1485586"/>
    <lineage>
        <taxon>Bacteria</taxon>
        <taxon>Bacillati</taxon>
        <taxon>Actinomycetota</taxon>
        <taxon>Actinomycetes</taxon>
        <taxon>Kitasatosporales</taxon>
        <taxon>Streptomycetaceae</taxon>
        <taxon>Streptomyces</taxon>
    </lineage>
</organism>
<dbReference type="Pfam" id="PF00350">
    <property type="entry name" value="Dynamin_N"/>
    <property type="match status" value="1"/>
</dbReference>
<dbReference type="AlphaFoldDB" id="A0A7W3XYQ1"/>
<feature type="domain" description="Dynamin N-terminal" evidence="1">
    <location>
        <begin position="79"/>
        <end position="211"/>
    </location>
</feature>
<proteinExistence type="predicted"/>